<sequence length="80" mass="8712">MGSGMKNVDDLMKKAFSPGRDPRSAEYKAGVRALLELRINGVKLPRPYATGTVQADAFYAGVGEGHDIWRALRVAPKKPL</sequence>
<accession>A0ABX2BWM7</accession>
<gene>
    <name evidence="2" type="ORF">GNZ12_24095</name>
</gene>
<organism evidence="2 3">
    <name type="scientific">Paraburkholderia solitsugae</name>
    <dbReference type="NCBI Taxonomy" id="2675748"/>
    <lineage>
        <taxon>Bacteria</taxon>
        <taxon>Pseudomonadati</taxon>
        <taxon>Pseudomonadota</taxon>
        <taxon>Betaproteobacteria</taxon>
        <taxon>Burkholderiales</taxon>
        <taxon>Burkholderiaceae</taxon>
        <taxon>Paraburkholderia</taxon>
    </lineage>
</organism>
<name>A0ABX2BWM7_9BURK</name>
<keyword evidence="3" id="KW-1185">Reference proteome</keyword>
<protein>
    <submittedName>
        <fullName evidence="2">Uncharacterized protein</fullName>
    </submittedName>
</protein>
<dbReference type="Proteomes" id="UP000652198">
    <property type="component" value="Unassembled WGS sequence"/>
</dbReference>
<dbReference type="EMBL" id="WOEY01000092">
    <property type="protein sequence ID" value="NPT44335.1"/>
    <property type="molecule type" value="Genomic_DNA"/>
</dbReference>
<evidence type="ECO:0000313" key="3">
    <source>
        <dbReference type="Proteomes" id="UP000652198"/>
    </source>
</evidence>
<reference evidence="2 3" key="1">
    <citation type="submission" date="2019-11" db="EMBL/GenBank/DDBJ databases">
        <title>Metabolism of dissolved organic matter in forest soils.</title>
        <authorList>
            <person name="Cyle K.T."/>
            <person name="Wilhelm R.C."/>
            <person name="Martinez C.E."/>
        </authorList>
    </citation>
    <scope>NUCLEOTIDE SEQUENCE [LARGE SCALE GENOMIC DNA]</scope>
    <source>
        <strain evidence="2 3">1N</strain>
    </source>
</reference>
<evidence type="ECO:0000313" key="2">
    <source>
        <dbReference type="EMBL" id="NPT44335.1"/>
    </source>
</evidence>
<proteinExistence type="predicted"/>
<evidence type="ECO:0000256" key="1">
    <source>
        <dbReference type="SAM" id="MobiDB-lite"/>
    </source>
</evidence>
<comment type="caution">
    <text evidence="2">The sequence shown here is derived from an EMBL/GenBank/DDBJ whole genome shotgun (WGS) entry which is preliminary data.</text>
</comment>
<feature type="region of interest" description="Disordered" evidence="1">
    <location>
        <begin position="1"/>
        <end position="24"/>
    </location>
</feature>